<dbReference type="SMART" id="SM01144">
    <property type="entry name" value="DTW"/>
    <property type="match status" value="1"/>
</dbReference>
<feature type="domain" description="DTW" evidence="5">
    <location>
        <begin position="1"/>
        <end position="185"/>
    </location>
</feature>
<evidence type="ECO:0000256" key="3">
    <source>
        <dbReference type="ARBA" id="ARBA00022691"/>
    </source>
</evidence>
<keyword evidence="4" id="KW-0819">tRNA processing</keyword>
<dbReference type="GO" id="GO:0008033">
    <property type="term" value="P:tRNA processing"/>
    <property type="evidence" value="ECO:0007669"/>
    <property type="project" value="UniProtKB-KW"/>
</dbReference>
<dbReference type="EC" id="2.5.1.25" evidence="1"/>
<dbReference type="PANTHER" id="PTHR21392:SF1">
    <property type="entry name" value="TRNA-URIDINE AMINOCARBOXYPROPYLTRANSFERASE"/>
    <property type="match status" value="1"/>
</dbReference>
<proteinExistence type="predicted"/>
<protein>
    <recommendedName>
        <fullName evidence="1">tRNA-uridine aminocarboxypropyltransferase</fullName>
        <ecNumber evidence="1">2.5.1.25</ecNumber>
    </recommendedName>
</protein>
<evidence type="ECO:0000256" key="4">
    <source>
        <dbReference type="ARBA" id="ARBA00022694"/>
    </source>
</evidence>
<evidence type="ECO:0000313" key="6">
    <source>
        <dbReference type="EMBL" id="GLQ70659.1"/>
    </source>
</evidence>
<keyword evidence="2" id="KW-0808">Transferase</keyword>
<keyword evidence="7" id="KW-1185">Reference proteome</keyword>
<dbReference type="InterPro" id="IPR005636">
    <property type="entry name" value="DTW"/>
</dbReference>
<comment type="caution">
    <text evidence="6">The sequence shown here is derived from an EMBL/GenBank/DDBJ whole genome shotgun (WGS) entry which is preliminary data.</text>
</comment>
<dbReference type="EMBL" id="BSNX01000001">
    <property type="protein sequence ID" value="GLQ70659.1"/>
    <property type="molecule type" value="Genomic_DNA"/>
</dbReference>
<gene>
    <name evidence="6" type="ORF">GCM10007932_00190</name>
</gene>
<evidence type="ECO:0000313" key="7">
    <source>
        <dbReference type="Proteomes" id="UP001156690"/>
    </source>
</evidence>
<dbReference type="AlphaFoldDB" id="A0AAV5NJ73"/>
<name>A0AAV5NJ73_9VIBR</name>
<dbReference type="GO" id="GO:0016432">
    <property type="term" value="F:tRNA-uridine aminocarboxypropyltransferase activity"/>
    <property type="evidence" value="ECO:0007669"/>
    <property type="project" value="UniProtKB-EC"/>
</dbReference>
<evidence type="ECO:0000256" key="2">
    <source>
        <dbReference type="ARBA" id="ARBA00022679"/>
    </source>
</evidence>
<dbReference type="PANTHER" id="PTHR21392">
    <property type="entry name" value="TRNA-URIDINE AMINOCARBOXYPROPYLTRANSFERASE 2"/>
    <property type="match status" value="1"/>
</dbReference>
<dbReference type="InterPro" id="IPR039262">
    <property type="entry name" value="DTWD2/TAPT"/>
</dbReference>
<evidence type="ECO:0000256" key="1">
    <source>
        <dbReference type="ARBA" id="ARBA00012386"/>
    </source>
</evidence>
<reference evidence="7" key="1">
    <citation type="journal article" date="2019" name="Int. J. Syst. Evol. Microbiol.">
        <title>The Global Catalogue of Microorganisms (GCM) 10K type strain sequencing project: providing services to taxonomists for standard genome sequencing and annotation.</title>
        <authorList>
            <consortium name="The Broad Institute Genomics Platform"/>
            <consortium name="The Broad Institute Genome Sequencing Center for Infectious Disease"/>
            <person name="Wu L."/>
            <person name="Ma J."/>
        </authorList>
    </citation>
    <scope>NUCLEOTIDE SEQUENCE [LARGE SCALE GENOMIC DNA]</scope>
    <source>
        <strain evidence="7">NBRC 15640</strain>
    </source>
</reference>
<dbReference type="Proteomes" id="UP001156690">
    <property type="component" value="Unassembled WGS sequence"/>
</dbReference>
<dbReference type="Pfam" id="PF03942">
    <property type="entry name" value="DTW"/>
    <property type="match status" value="1"/>
</dbReference>
<sequence length="206" mass="23596">MSDNEILKPSNTGRLIADILKDTHAFQWSRTEPEQALLALLKDDKYQPVIIFPEDYVDEKSRLIQVEDLVKQEKLTEQALPKEQGLPKDANSIPSKKPLLIFLDGSWREARKMFRKSDYLSSLPVLSVNPDTVSNYMMRKSDNEKHLATAEVASLVFDMLGDSIAAQTLSLWFEAFKEGYLLSKTRLKHDLSKPMLAKYNEYVRAC</sequence>
<accession>A0AAV5NJ73</accession>
<keyword evidence="3" id="KW-0949">S-adenosyl-L-methionine</keyword>
<evidence type="ECO:0000259" key="5">
    <source>
        <dbReference type="SMART" id="SM01144"/>
    </source>
</evidence>
<organism evidence="6 7">
    <name type="scientific">Vibrio penaeicida</name>
    <dbReference type="NCBI Taxonomy" id="104609"/>
    <lineage>
        <taxon>Bacteria</taxon>
        <taxon>Pseudomonadati</taxon>
        <taxon>Pseudomonadota</taxon>
        <taxon>Gammaproteobacteria</taxon>
        <taxon>Vibrionales</taxon>
        <taxon>Vibrionaceae</taxon>
        <taxon>Vibrio</taxon>
    </lineage>
</organism>